<sequence>MPPDFIMRNCPLCSSSIGTCSWNTVGKFMSVLENHISRFRDSGSPGGQYSALQSIVQSNDSKKNTK</sequence>
<reference evidence="2" key="2">
    <citation type="submission" date="2015-01" db="EMBL/GenBank/DDBJ databases">
        <title>Evolutionary Origins and Diversification of the Mycorrhizal Mutualists.</title>
        <authorList>
            <consortium name="DOE Joint Genome Institute"/>
            <consortium name="Mycorrhizal Genomics Consortium"/>
            <person name="Kohler A."/>
            <person name="Kuo A."/>
            <person name="Nagy L.G."/>
            <person name="Floudas D."/>
            <person name="Copeland A."/>
            <person name="Barry K.W."/>
            <person name="Cichocki N."/>
            <person name="Veneault-Fourrey C."/>
            <person name="LaButti K."/>
            <person name="Lindquist E.A."/>
            <person name="Lipzen A."/>
            <person name="Lundell T."/>
            <person name="Morin E."/>
            <person name="Murat C."/>
            <person name="Riley R."/>
            <person name="Ohm R."/>
            <person name="Sun H."/>
            <person name="Tunlid A."/>
            <person name="Henrissat B."/>
            <person name="Grigoriev I.V."/>
            <person name="Hibbett D.S."/>
            <person name="Martin F."/>
        </authorList>
    </citation>
    <scope>NUCLEOTIDE SEQUENCE [LARGE SCALE GENOMIC DNA]</scope>
    <source>
        <strain evidence="2">F 1598</strain>
    </source>
</reference>
<dbReference type="EMBL" id="KN833021">
    <property type="protein sequence ID" value="KIM77866.1"/>
    <property type="molecule type" value="Genomic_DNA"/>
</dbReference>
<name>A0A0C3FDC8_PILCF</name>
<dbReference type="Proteomes" id="UP000054166">
    <property type="component" value="Unassembled WGS sequence"/>
</dbReference>
<dbReference type="HOGENOM" id="CLU_2832068_0_0_1"/>
<proteinExistence type="predicted"/>
<keyword evidence="2" id="KW-1185">Reference proteome</keyword>
<reference evidence="1 2" key="1">
    <citation type="submission" date="2014-04" db="EMBL/GenBank/DDBJ databases">
        <authorList>
            <consortium name="DOE Joint Genome Institute"/>
            <person name="Kuo A."/>
            <person name="Tarkka M."/>
            <person name="Buscot F."/>
            <person name="Kohler A."/>
            <person name="Nagy L.G."/>
            <person name="Floudas D."/>
            <person name="Copeland A."/>
            <person name="Barry K.W."/>
            <person name="Cichocki N."/>
            <person name="Veneault-Fourrey C."/>
            <person name="LaButti K."/>
            <person name="Lindquist E.A."/>
            <person name="Lipzen A."/>
            <person name="Lundell T."/>
            <person name="Morin E."/>
            <person name="Murat C."/>
            <person name="Sun H."/>
            <person name="Tunlid A."/>
            <person name="Henrissat B."/>
            <person name="Grigoriev I.V."/>
            <person name="Hibbett D.S."/>
            <person name="Martin F."/>
            <person name="Nordberg H.P."/>
            <person name="Cantor M.N."/>
            <person name="Hua S.X."/>
        </authorList>
    </citation>
    <scope>NUCLEOTIDE SEQUENCE [LARGE SCALE GENOMIC DNA]</scope>
    <source>
        <strain evidence="1 2">F 1598</strain>
    </source>
</reference>
<accession>A0A0C3FDC8</accession>
<gene>
    <name evidence="1" type="ORF">PILCRDRAFT_825087</name>
</gene>
<dbReference type="InParanoid" id="A0A0C3FDC8"/>
<evidence type="ECO:0000313" key="2">
    <source>
        <dbReference type="Proteomes" id="UP000054166"/>
    </source>
</evidence>
<organism evidence="1 2">
    <name type="scientific">Piloderma croceum (strain F 1598)</name>
    <dbReference type="NCBI Taxonomy" id="765440"/>
    <lineage>
        <taxon>Eukaryota</taxon>
        <taxon>Fungi</taxon>
        <taxon>Dikarya</taxon>
        <taxon>Basidiomycota</taxon>
        <taxon>Agaricomycotina</taxon>
        <taxon>Agaricomycetes</taxon>
        <taxon>Agaricomycetidae</taxon>
        <taxon>Atheliales</taxon>
        <taxon>Atheliaceae</taxon>
        <taxon>Piloderma</taxon>
    </lineage>
</organism>
<protein>
    <submittedName>
        <fullName evidence="1">Uncharacterized protein</fullName>
    </submittedName>
</protein>
<evidence type="ECO:0000313" key="1">
    <source>
        <dbReference type="EMBL" id="KIM77866.1"/>
    </source>
</evidence>
<dbReference type="AlphaFoldDB" id="A0A0C3FDC8"/>